<evidence type="ECO:0000256" key="1">
    <source>
        <dbReference type="SAM" id="MobiDB-lite"/>
    </source>
</evidence>
<feature type="domain" description="URB1 central HEAT repeat" evidence="4">
    <location>
        <begin position="643"/>
        <end position="740"/>
    </location>
</feature>
<accession>A0A6P8R6M5</accession>
<evidence type="ECO:0000259" key="3">
    <source>
        <dbReference type="Pfam" id="PF16201"/>
    </source>
</evidence>
<evidence type="ECO:0000259" key="2">
    <source>
        <dbReference type="Pfam" id="PF11707"/>
    </source>
</evidence>
<dbReference type="InterPro" id="IPR059018">
    <property type="entry name" value="HEAT_URB1"/>
</dbReference>
<dbReference type="InterPro" id="IPR021714">
    <property type="entry name" value="URB1_N"/>
</dbReference>
<dbReference type="GeneID" id="117362856"/>
<dbReference type="InParanoid" id="A0A6P8R6M5"/>
<dbReference type="InterPro" id="IPR032436">
    <property type="entry name" value="URB1_C"/>
</dbReference>
<dbReference type="GO" id="GO:0000463">
    <property type="term" value="P:maturation of LSU-rRNA from tricistronic rRNA transcript (SSU-rRNA, 5.8S rRNA, LSU-rRNA)"/>
    <property type="evidence" value="ECO:0007669"/>
    <property type="project" value="TreeGrafter"/>
</dbReference>
<dbReference type="GO" id="GO:0000466">
    <property type="term" value="P:maturation of 5.8S rRNA from tricistronic rRNA transcript (SSU-rRNA, 5.8S rRNA, LSU-rRNA)"/>
    <property type="evidence" value="ECO:0007669"/>
    <property type="project" value="TreeGrafter"/>
</dbReference>
<feature type="domain" description="URB1 C-terminal" evidence="3">
    <location>
        <begin position="1673"/>
        <end position="1862"/>
    </location>
</feature>
<protein>
    <submittedName>
        <fullName evidence="6">Nucleolar pre-ribosomal-associated protein 1 isoform X1</fullName>
    </submittedName>
</protein>
<dbReference type="OrthoDB" id="72892at2759"/>
<evidence type="ECO:0000313" key="5">
    <source>
        <dbReference type="Proteomes" id="UP000515159"/>
    </source>
</evidence>
<evidence type="ECO:0000259" key="4">
    <source>
        <dbReference type="Pfam" id="PF26140"/>
    </source>
</evidence>
<dbReference type="Pfam" id="PF11707">
    <property type="entry name" value="Npa1"/>
    <property type="match status" value="1"/>
</dbReference>
<keyword evidence="5" id="KW-1185">Reference proteome</keyword>
<organism evidence="5 6">
    <name type="scientific">Geotrypetes seraphini</name>
    <name type="common">Gaboon caecilian</name>
    <name type="synonym">Caecilia seraphini</name>
    <dbReference type="NCBI Taxonomy" id="260995"/>
    <lineage>
        <taxon>Eukaryota</taxon>
        <taxon>Metazoa</taxon>
        <taxon>Chordata</taxon>
        <taxon>Craniata</taxon>
        <taxon>Vertebrata</taxon>
        <taxon>Euteleostomi</taxon>
        <taxon>Amphibia</taxon>
        <taxon>Gymnophiona</taxon>
        <taxon>Geotrypetes</taxon>
    </lineage>
</organism>
<name>A0A6P8R6M5_GEOSA</name>
<reference evidence="6" key="1">
    <citation type="submission" date="2025-08" db="UniProtKB">
        <authorList>
            <consortium name="RefSeq"/>
        </authorList>
    </citation>
    <scope>IDENTIFICATION</scope>
</reference>
<sequence length="2289" mass="259082">MGKKRQPESPLLDADPAGKKARTAETEFTGTQFKSLLKEAQSAVRGLDIFIATARKLPCSSLYDVVEGYIKISMECAEIFKLLDGEKRPESELLLIFQALEAILLRIASDLSHFSVVGMNIVKKLINSHMKLIYTSLYAESYRTSRICLNLMSAMVTQGPDAARDIFSRFDFNNKFLPTLVKKRDKQGRPDVRMAYIQFVLSFFIAGDNATVAQVLELKDFVTDVFSTGLKEDRISTINLLFSTLEAKVVKNKDISKTQKVRFFTAAALNHITSLYRWDGIVDVSTEEVKGTQDTREAGKIMIRELVHGFLLDLCCSLKHGINFHDPSLGTMGRAGNLVLLRFLVGLKTATEDELQAELVVKILQCCPDLLSRYFKETQYSFLPRIKTAWLQNVKLLRKIYEAQPEISIAFKTAEFVPLSRLLSMVMVTSIPPVFNKAMFTQGLNLPNKIVKHTVLSLVSSILRRAQKNIDHCLNEDIWQQSTVYTPALMVEFAQKYREALSKLLPDVNQIVATWQSLSKQEKKDHDGEEKKKDKLVLSKEELGEVPEMAGQHGSDDAETILVKTMLLQVLSFYQKVVPHLVAQSNFDFSKLLKGVVNDMGMREEVPPVLQQHILQLALELPATKFSWLKVQDVPDAGKVCREKSVFHLLLKMFVTSNSSQLKMSTKLLIIKVLRDSGVFEYTWQELEIWLDHLDKCAEDTQEAAVQFLEQVLTKLVANPYPYTDKAADFVNEASTFQASPSNQDSDNISVPISHIDDVLDMVDVIIEGSEGLNEEIGLALSEDMIQNTFPFSALVPAALEARNKLLVQEKNDQDGVVHYLMAVLTDILHSQRDPLALCLTLQCYDQDLWSVGTRFMHHPLLCRLYTFYCLWIPPKVKGAQQFNQEAQVDTDLPQTEESSFHRVLQSAYMRGAVVLSQKEVEIQLKGAVSHLQMRELPLAVKQVMLYLKTTVDNFSKLKKDVGASVLDLFLSLLSCLLCRYEEVKLGSLQKPPEDPVCSDLFIDPESTSTDEAAGDKVLEDIFSVILKHPVLENWFLAVERRSLPPHTLNPVSVKLLSSHLNYRILGLLQSAAPLLQHMNRLDLIAKYCEAVAESVLKELESGKHDGEKMANKMSQAMEALLGLHRYLDTAQLKEVTLALLGLPEGNLTTEGPKKVSMKGTHLRPYGKALVQILTESHRRLAQREDMCFSTEHIQGLGTLLCSSSSQELEEALLCILEKEPVYVQVLGLDVLTYCLSHKTEACLSIGAFLIQHSRTQLLQFELWCLSPGVRKLLKKHMDTYLPLINTYLQCREKEDVTRPSQVSTAVIVTLQETLRKKLVNTALADEDSSGLALQMDVLSKLLPFSDAEEVIKLSGQLLRVLPKMGSQERWVVADSIRRIMEPLAKETCTWKKSLLSACITWLIATFSSKEQEETDDSEKAMLTRLEELLQFDLVPAEWSSLVKTGLKYRYRDCKFLGMLNTAIDMLYGKEASDSLLQLSVIHMMITQHSLFLPTMLRSRDEAINSPLREALVDVLTAVVRKCSSICHASHFAVLLGAYGATLSITDQKILLLLQLYEKNNISLTDFRLLLWGPAAVEHHKTCKSLGKSLWQQPSMEEILCLLDRERMMKTIMYFPLHRHLYTEEGHQNLYEDDSISELDALYDPSFLIPLFCELVRPEFVVDCFKFVDVNGLGLTIAALSSYDSRLRAAANYVLGSFYSHLEGARFRDKKLLLYLMDVVKSGIKKQNLRLTFSLTLYIAKVAKQILRPEEHMYMKINRFLLAHQSLDMNKVPDFYKLFYSFDLEHKEEREWVLALLAEGLRDSHCYELYDYQKIFHVILSFFSSSLCDELTQNQILDILHRAACITKAAYGLIRDHSLLTWILSILDKRYLESQRLASIISLTHKLWVTNLGKKDTQVSLAVSDKEGLPERPKFLPLQLINEFLFVLVKLSQHIWSCVNFLQLNEFFTTLNSVLGYRTLVMKAFKEMGRFTVTERVFSSQAVLVLLHKWSSVEKDVDLQERLHSVAEQCSLKDLLKTIKERNKPPPSQQNRRRIVVEGEEELDSKVELIHLENCRDLLASILLHWEPVGPLAEPCETADSKNKASTLESAAASLVAKWVLKCATKHNLTIPRIYTVLQWFHVNILPNGVVVEELLKDHILRSCVFKLYGRVCKSAGGTSDSDVLHLFNTIMIKLLNIEGCGKTVRHQLVKEMCLRAADDDNKTKKAALIFLVSVYIGDMWLGAQKLDMLTAHIKMVCRTADEIVKCNNERPGKQRTEAIVSLCKDTSAALLAEIEVSAAHPEPAKGGD</sequence>
<dbReference type="PANTHER" id="PTHR13500">
    <property type="entry name" value="NUCLEOLAR PRERIBOSOMAL-ASSOCIATED PROTEIN 1"/>
    <property type="match status" value="1"/>
</dbReference>
<dbReference type="Proteomes" id="UP000515159">
    <property type="component" value="Chromosome 6"/>
</dbReference>
<evidence type="ECO:0000313" key="6">
    <source>
        <dbReference type="RefSeq" id="XP_033805809.1"/>
    </source>
</evidence>
<dbReference type="Pfam" id="PF26140">
    <property type="entry name" value="HEAT_URB1"/>
    <property type="match status" value="1"/>
</dbReference>
<gene>
    <name evidence="6" type="primary">URB1</name>
</gene>
<dbReference type="Pfam" id="PF16201">
    <property type="entry name" value="NopRA1"/>
    <property type="match status" value="1"/>
</dbReference>
<feature type="domain" description="URB1 N-terminal" evidence="2">
    <location>
        <begin position="76"/>
        <end position="393"/>
    </location>
</feature>
<dbReference type="KEGG" id="gsh:117362856"/>
<dbReference type="FunCoup" id="A0A6P8R6M5">
    <property type="interactions" value="1943"/>
</dbReference>
<dbReference type="GO" id="GO:0005730">
    <property type="term" value="C:nucleolus"/>
    <property type="evidence" value="ECO:0007669"/>
    <property type="project" value="TreeGrafter"/>
</dbReference>
<dbReference type="CTD" id="9875"/>
<dbReference type="InterPro" id="IPR039844">
    <property type="entry name" value="URB1"/>
</dbReference>
<feature type="region of interest" description="Disordered" evidence="1">
    <location>
        <begin position="1"/>
        <end position="21"/>
    </location>
</feature>
<dbReference type="PANTHER" id="PTHR13500:SF0">
    <property type="entry name" value="NUCLEOLAR PRE-RIBOSOMAL-ASSOCIATED PROTEIN 1"/>
    <property type="match status" value="1"/>
</dbReference>
<dbReference type="RefSeq" id="XP_033805809.1">
    <property type="nucleotide sequence ID" value="XM_033949918.1"/>
</dbReference>
<proteinExistence type="predicted"/>